<dbReference type="AlphaFoldDB" id="K1YDJ8"/>
<dbReference type="CDD" id="cd00082">
    <property type="entry name" value="HisKA"/>
    <property type="match status" value="1"/>
</dbReference>
<keyword evidence="4" id="KW-0472">Membrane</keyword>
<feature type="domain" description="Histidine kinase" evidence="5">
    <location>
        <begin position="485"/>
        <end position="701"/>
    </location>
</feature>
<dbReference type="PROSITE" id="PS50109">
    <property type="entry name" value="HIS_KIN"/>
    <property type="match status" value="1"/>
</dbReference>
<dbReference type="EMBL" id="AMFJ01034090">
    <property type="protein sequence ID" value="EKD30323.1"/>
    <property type="molecule type" value="Genomic_DNA"/>
</dbReference>
<feature type="transmembrane region" description="Helical" evidence="4">
    <location>
        <begin position="6"/>
        <end position="23"/>
    </location>
</feature>
<keyword evidence="4" id="KW-1133">Transmembrane helix</keyword>
<dbReference type="EC" id="2.7.13.3" evidence="2"/>
<evidence type="ECO:0000256" key="1">
    <source>
        <dbReference type="ARBA" id="ARBA00000085"/>
    </source>
</evidence>
<feature type="transmembrane region" description="Helical" evidence="4">
    <location>
        <begin position="175"/>
        <end position="193"/>
    </location>
</feature>
<dbReference type="GO" id="GO:0000155">
    <property type="term" value="F:phosphorelay sensor kinase activity"/>
    <property type="evidence" value="ECO:0007669"/>
    <property type="project" value="InterPro"/>
</dbReference>
<feature type="transmembrane region" description="Helical" evidence="4">
    <location>
        <begin position="236"/>
        <end position="256"/>
    </location>
</feature>
<dbReference type="PANTHER" id="PTHR43547:SF2">
    <property type="entry name" value="HYBRID SIGNAL TRANSDUCTION HISTIDINE KINASE C"/>
    <property type="match status" value="1"/>
</dbReference>
<feature type="transmembrane region" description="Helical" evidence="4">
    <location>
        <begin position="272"/>
        <end position="292"/>
    </location>
</feature>
<evidence type="ECO:0000256" key="2">
    <source>
        <dbReference type="ARBA" id="ARBA00012438"/>
    </source>
</evidence>
<feature type="transmembrane region" description="Helical" evidence="4">
    <location>
        <begin position="63"/>
        <end position="86"/>
    </location>
</feature>
<feature type="transmembrane region" description="Helical" evidence="4">
    <location>
        <begin position="30"/>
        <end position="51"/>
    </location>
</feature>
<comment type="catalytic activity">
    <reaction evidence="1">
        <text>ATP + protein L-histidine = ADP + protein N-phospho-L-histidine.</text>
        <dbReference type="EC" id="2.7.13.3"/>
    </reaction>
</comment>
<protein>
    <recommendedName>
        <fullName evidence="2">histidine kinase</fullName>
        <ecNumber evidence="2">2.7.13.3</ecNumber>
    </recommendedName>
</protein>
<dbReference type="InterPro" id="IPR005467">
    <property type="entry name" value="His_kinase_dom"/>
</dbReference>
<feature type="transmembrane region" description="Helical" evidence="4">
    <location>
        <begin position="134"/>
        <end position="154"/>
    </location>
</feature>
<keyword evidence="3" id="KW-0597">Phosphoprotein</keyword>
<sequence>MAIYAFIYSLTAILSIIGWWRIFSIQRNVSGFFFLLFTIAASIWLLIYYLFFANILGEDLLLLLSRIAFALSIIGEYSLILYIWNFHKWNTAQARRNSVYILCIFVILSIFYIFTWWIVNSLVFDAEANTFREIYGPLVLIHSILTIGFIPLLITASTIRIREQNSLNKVRLKMIALSVGVLMGTLIFLQFILPMFDIWIFEKEVSLLFVLFVASIVYITKRYYFSWIGFWIGKIIIYGCVFLLTVLILNIARFIFGQWTGLSLWYWIDKDIYSFIEVFISIASFLILERFFSRIFLSVTSRATELKMRINSLSEDMSGITRENELSQFLSNRVKQIFKTSLFEIRKSDGTYSELENFFNTYPKEKAFINDMVFIEENGKKFNKSVMNMELNRDQFIALPISGMWNGLPNCYWVILLWQKSFGDFYDTEEISALIGLSFSVGRQLKYIDMYDKIRDLSENLDKKVDEKTIEYNDLLNRQKEFISVISHEIKAPIANAIFQADSIIYDLEDASFPIETLKQELSLLNKELIKTGELTTKLFSVQYFDTRSVALFRERIQLSQLLRTEYEVYSRMYEQVHFINLIDEDMGFVKIDKIQFQQVITNLLQNAVKFLDKKDSIILIEAYKKKWVLSVTIEDNGRGFQWMNVESLFDRYTTGSGELLGLGMGLYLCKKIIDMHGGTITASTGEKLWGAKFSIKIPLN</sequence>
<dbReference type="InterPro" id="IPR003594">
    <property type="entry name" value="HATPase_dom"/>
</dbReference>
<organism evidence="6">
    <name type="scientific">uncultured bacterium</name>
    <name type="common">gcode 4</name>
    <dbReference type="NCBI Taxonomy" id="1234023"/>
    <lineage>
        <taxon>Bacteria</taxon>
        <taxon>environmental samples</taxon>
    </lineage>
</organism>
<dbReference type="InterPro" id="IPR036097">
    <property type="entry name" value="HisK_dim/P_sf"/>
</dbReference>
<gene>
    <name evidence="6" type="ORF">ACD_78C00090G0003</name>
</gene>
<feature type="transmembrane region" description="Helical" evidence="4">
    <location>
        <begin position="98"/>
        <end position="119"/>
    </location>
</feature>
<dbReference type="PANTHER" id="PTHR43547">
    <property type="entry name" value="TWO-COMPONENT HISTIDINE KINASE"/>
    <property type="match status" value="1"/>
</dbReference>
<dbReference type="SUPFAM" id="SSF47384">
    <property type="entry name" value="Homodimeric domain of signal transducing histidine kinase"/>
    <property type="match status" value="1"/>
</dbReference>
<keyword evidence="4" id="KW-0812">Transmembrane</keyword>
<dbReference type="SMART" id="SM00387">
    <property type="entry name" value="HATPase_c"/>
    <property type="match status" value="1"/>
</dbReference>
<name>K1YDJ8_9BACT</name>
<dbReference type="PRINTS" id="PR00344">
    <property type="entry name" value="BCTRLSENSOR"/>
</dbReference>
<dbReference type="Pfam" id="PF02518">
    <property type="entry name" value="HATPase_c"/>
    <property type="match status" value="1"/>
</dbReference>
<accession>K1YDJ8</accession>
<evidence type="ECO:0000256" key="3">
    <source>
        <dbReference type="ARBA" id="ARBA00022553"/>
    </source>
</evidence>
<reference evidence="6" key="1">
    <citation type="journal article" date="2012" name="Science">
        <title>Fermentation, hydrogen, and sulfur metabolism in multiple uncultivated bacterial phyla.</title>
        <authorList>
            <person name="Wrighton K.C."/>
            <person name="Thomas B.C."/>
            <person name="Sharon I."/>
            <person name="Miller C.S."/>
            <person name="Castelle C.J."/>
            <person name="VerBerkmoes N.C."/>
            <person name="Wilkins M.J."/>
            <person name="Hettich R.L."/>
            <person name="Lipton M.S."/>
            <person name="Williams K.H."/>
            <person name="Long P.E."/>
            <person name="Banfield J.F."/>
        </authorList>
    </citation>
    <scope>NUCLEOTIDE SEQUENCE [LARGE SCALE GENOMIC DNA]</scope>
</reference>
<dbReference type="InterPro" id="IPR004358">
    <property type="entry name" value="Sig_transdc_His_kin-like_C"/>
</dbReference>
<dbReference type="SUPFAM" id="SSF55874">
    <property type="entry name" value="ATPase domain of HSP90 chaperone/DNA topoisomerase II/histidine kinase"/>
    <property type="match status" value="1"/>
</dbReference>
<dbReference type="InterPro" id="IPR003661">
    <property type="entry name" value="HisK_dim/P_dom"/>
</dbReference>
<comment type="caution">
    <text evidence="6">The sequence shown here is derived from an EMBL/GenBank/DDBJ whole genome shotgun (WGS) entry which is preliminary data.</text>
</comment>
<feature type="transmembrane region" description="Helical" evidence="4">
    <location>
        <begin position="205"/>
        <end position="224"/>
    </location>
</feature>
<dbReference type="InterPro" id="IPR036890">
    <property type="entry name" value="HATPase_C_sf"/>
</dbReference>
<proteinExistence type="predicted"/>
<evidence type="ECO:0000259" key="5">
    <source>
        <dbReference type="PROSITE" id="PS50109"/>
    </source>
</evidence>
<evidence type="ECO:0000313" key="6">
    <source>
        <dbReference type="EMBL" id="EKD30323.1"/>
    </source>
</evidence>
<dbReference type="Gene3D" id="3.30.565.10">
    <property type="entry name" value="Histidine kinase-like ATPase, C-terminal domain"/>
    <property type="match status" value="1"/>
</dbReference>
<evidence type="ECO:0000256" key="4">
    <source>
        <dbReference type="SAM" id="Phobius"/>
    </source>
</evidence>